<keyword evidence="9" id="KW-0472">Membrane</keyword>
<dbReference type="Gene3D" id="3.30.565.10">
    <property type="entry name" value="Histidine kinase-like ATPase, C-terminal domain"/>
    <property type="match status" value="1"/>
</dbReference>
<keyword evidence="9" id="KW-0812">Transmembrane</keyword>
<dbReference type="InterPro" id="IPR050482">
    <property type="entry name" value="Sensor_HK_TwoCompSys"/>
</dbReference>
<reference evidence="12" key="1">
    <citation type="submission" date="2021-11" db="EMBL/GenBank/DDBJ databases">
        <title>Streptomyces corallinus and Kineosporia corallina sp. nov., two new coral-derived marine actinobacteria.</title>
        <authorList>
            <person name="Buangrab K."/>
            <person name="Sutthacheep M."/>
            <person name="Yeemin T."/>
            <person name="Harunari E."/>
            <person name="Igarashi Y."/>
            <person name="Sripreechasak P."/>
            <person name="Kanchanasin P."/>
            <person name="Tanasupawat S."/>
            <person name="Phongsopitanun W."/>
        </authorList>
    </citation>
    <scope>NUCLEOTIDE SEQUENCE</scope>
    <source>
        <strain evidence="12">JCM 31032</strain>
    </source>
</reference>
<keyword evidence="5" id="KW-0547">Nucleotide-binding</keyword>
<dbReference type="GO" id="GO:0005524">
    <property type="term" value="F:ATP binding"/>
    <property type="evidence" value="ECO:0007669"/>
    <property type="project" value="UniProtKB-KW"/>
</dbReference>
<evidence type="ECO:0000256" key="3">
    <source>
        <dbReference type="ARBA" id="ARBA00022553"/>
    </source>
</evidence>
<evidence type="ECO:0000256" key="2">
    <source>
        <dbReference type="ARBA" id="ARBA00012438"/>
    </source>
</evidence>
<protein>
    <recommendedName>
        <fullName evidence="2">histidine kinase</fullName>
        <ecNumber evidence="2">2.7.13.3</ecNumber>
    </recommendedName>
</protein>
<evidence type="ECO:0000259" key="11">
    <source>
        <dbReference type="Pfam" id="PF07730"/>
    </source>
</evidence>
<feature type="transmembrane region" description="Helical" evidence="9">
    <location>
        <begin position="67"/>
        <end position="92"/>
    </location>
</feature>
<dbReference type="Pfam" id="PF07730">
    <property type="entry name" value="HisKA_3"/>
    <property type="match status" value="1"/>
</dbReference>
<evidence type="ECO:0000256" key="9">
    <source>
        <dbReference type="SAM" id="Phobius"/>
    </source>
</evidence>
<dbReference type="Proteomes" id="UP001138997">
    <property type="component" value="Unassembled WGS sequence"/>
</dbReference>
<dbReference type="Pfam" id="PF02518">
    <property type="entry name" value="HATPase_c"/>
    <property type="match status" value="1"/>
</dbReference>
<dbReference type="RefSeq" id="WP_231438728.1">
    <property type="nucleotide sequence ID" value="NZ_JAJOMB010000001.1"/>
</dbReference>
<keyword evidence="9" id="KW-1133">Transmembrane helix</keyword>
<dbReference type="GO" id="GO:0046983">
    <property type="term" value="F:protein dimerization activity"/>
    <property type="evidence" value="ECO:0007669"/>
    <property type="project" value="InterPro"/>
</dbReference>
<dbReference type="PANTHER" id="PTHR24421">
    <property type="entry name" value="NITRATE/NITRITE SENSOR PROTEIN NARX-RELATED"/>
    <property type="match status" value="1"/>
</dbReference>
<dbReference type="EC" id="2.7.13.3" evidence="2"/>
<keyword evidence="4" id="KW-0808">Transferase</keyword>
<dbReference type="SUPFAM" id="SSF55874">
    <property type="entry name" value="ATPase domain of HSP90 chaperone/DNA topoisomerase II/histidine kinase"/>
    <property type="match status" value="1"/>
</dbReference>
<comment type="catalytic activity">
    <reaction evidence="1">
        <text>ATP + protein L-histidine = ADP + protein N-phospho-L-histidine.</text>
        <dbReference type="EC" id="2.7.13.3"/>
    </reaction>
</comment>
<dbReference type="GO" id="GO:0000155">
    <property type="term" value="F:phosphorelay sensor kinase activity"/>
    <property type="evidence" value="ECO:0007669"/>
    <property type="project" value="InterPro"/>
</dbReference>
<keyword evidence="8" id="KW-0902">Two-component regulatory system</keyword>
<evidence type="ECO:0000313" key="12">
    <source>
        <dbReference type="EMBL" id="MCD5309810.1"/>
    </source>
</evidence>
<sequence>MTESGPARGSWYTPLVAALLFIGSIGSTHEEGDKVLPVLVLAGIATVCLPAAWWHPRQAMLTAGVAVGSYFALGLPNGPLFVVIPMAALIAAQRLRWHTLWPAVIPALIMTIVGLALRAILHDAPGHITAWQALGVTALTLGASLAGLRLSERQELRAEQAKRSATEEQLRMAQGLHDGVGHGLAVIAMHAQVAMHVLDKTSLPEQDAQRLRQSLDAIRSSSQDSLDALRRELALMSSGEAARTPGPGLAEIRGLLDRVRSGGLVVELPSDIPSASEVPDDVGQVVYGVIQESLTNVLRHACAQRAVVTFRLSSGRLTVTIADDGVGRAGAQPLAGMGIAGMRKRVENLAGHLETPEVASGFVVSATIPVPS</sequence>
<name>A0A9X1N9V7_9ACTN</name>
<evidence type="ECO:0000256" key="7">
    <source>
        <dbReference type="ARBA" id="ARBA00022840"/>
    </source>
</evidence>
<accession>A0A9X1N9V7</accession>
<organism evidence="12 13">
    <name type="scientific">Kineosporia babensis</name>
    <dbReference type="NCBI Taxonomy" id="499548"/>
    <lineage>
        <taxon>Bacteria</taxon>
        <taxon>Bacillati</taxon>
        <taxon>Actinomycetota</taxon>
        <taxon>Actinomycetes</taxon>
        <taxon>Kineosporiales</taxon>
        <taxon>Kineosporiaceae</taxon>
        <taxon>Kineosporia</taxon>
    </lineage>
</organism>
<feature type="transmembrane region" description="Helical" evidence="9">
    <location>
        <begin position="99"/>
        <end position="121"/>
    </location>
</feature>
<dbReference type="InterPro" id="IPR003594">
    <property type="entry name" value="HATPase_dom"/>
</dbReference>
<keyword evidence="7" id="KW-0067">ATP-binding</keyword>
<evidence type="ECO:0000313" key="13">
    <source>
        <dbReference type="Proteomes" id="UP001138997"/>
    </source>
</evidence>
<feature type="transmembrane region" description="Helical" evidence="9">
    <location>
        <begin position="35"/>
        <end position="55"/>
    </location>
</feature>
<gene>
    <name evidence="12" type="ORF">LR394_02805</name>
</gene>
<dbReference type="EMBL" id="JAJOMB010000001">
    <property type="protein sequence ID" value="MCD5309810.1"/>
    <property type="molecule type" value="Genomic_DNA"/>
</dbReference>
<evidence type="ECO:0000256" key="8">
    <source>
        <dbReference type="ARBA" id="ARBA00023012"/>
    </source>
</evidence>
<feature type="domain" description="Histidine kinase/HSP90-like ATPase" evidence="10">
    <location>
        <begin position="287"/>
        <end position="371"/>
    </location>
</feature>
<dbReference type="InterPro" id="IPR036890">
    <property type="entry name" value="HATPase_C_sf"/>
</dbReference>
<proteinExistence type="predicted"/>
<feature type="transmembrane region" description="Helical" evidence="9">
    <location>
        <begin position="127"/>
        <end position="148"/>
    </location>
</feature>
<feature type="domain" description="Signal transduction histidine kinase subgroup 3 dimerisation and phosphoacceptor" evidence="11">
    <location>
        <begin position="168"/>
        <end position="235"/>
    </location>
</feature>
<keyword evidence="13" id="KW-1185">Reference proteome</keyword>
<evidence type="ECO:0000256" key="6">
    <source>
        <dbReference type="ARBA" id="ARBA00022777"/>
    </source>
</evidence>
<dbReference type="AlphaFoldDB" id="A0A9X1N9V7"/>
<dbReference type="InterPro" id="IPR011712">
    <property type="entry name" value="Sig_transdc_His_kin_sub3_dim/P"/>
</dbReference>
<dbReference type="Gene3D" id="1.20.5.1930">
    <property type="match status" value="1"/>
</dbReference>
<dbReference type="CDD" id="cd16917">
    <property type="entry name" value="HATPase_UhpB-NarQ-NarX-like"/>
    <property type="match status" value="1"/>
</dbReference>
<comment type="caution">
    <text evidence="12">The sequence shown here is derived from an EMBL/GenBank/DDBJ whole genome shotgun (WGS) entry which is preliminary data.</text>
</comment>
<keyword evidence="3" id="KW-0597">Phosphoprotein</keyword>
<dbReference type="GO" id="GO:0016020">
    <property type="term" value="C:membrane"/>
    <property type="evidence" value="ECO:0007669"/>
    <property type="project" value="InterPro"/>
</dbReference>
<evidence type="ECO:0000256" key="5">
    <source>
        <dbReference type="ARBA" id="ARBA00022741"/>
    </source>
</evidence>
<evidence type="ECO:0000256" key="4">
    <source>
        <dbReference type="ARBA" id="ARBA00022679"/>
    </source>
</evidence>
<evidence type="ECO:0000259" key="10">
    <source>
        <dbReference type="Pfam" id="PF02518"/>
    </source>
</evidence>
<feature type="transmembrane region" description="Helical" evidence="9">
    <location>
        <begin position="12"/>
        <end position="28"/>
    </location>
</feature>
<evidence type="ECO:0000256" key="1">
    <source>
        <dbReference type="ARBA" id="ARBA00000085"/>
    </source>
</evidence>
<dbReference type="PANTHER" id="PTHR24421:SF10">
    <property type="entry name" value="NITRATE_NITRITE SENSOR PROTEIN NARQ"/>
    <property type="match status" value="1"/>
</dbReference>
<keyword evidence="6 12" id="KW-0418">Kinase</keyword>